<keyword evidence="7" id="KW-1185">Reference proteome</keyword>
<dbReference type="SUPFAM" id="SSF50978">
    <property type="entry name" value="WD40 repeat-like"/>
    <property type="match status" value="1"/>
</dbReference>
<dbReference type="InterPro" id="IPR036047">
    <property type="entry name" value="F-box-like_dom_sf"/>
</dbReference>
<evidence type="ECO:0000313" key="7">
    <source>
        <dbReference type="Proteomes" id="UP001280121"/>
    </source>
</evidence>
<dbReference type="InterPro" id="IPR019775">
    <property type="entry name" value="WD40_repeat_CS"/>
</dbReference>
<evidence type="ECO:0000259" key="5">
    <source>
        <dbReference type="Pfam" id="PF12937"/>
    </source>
</evidence>
<accession>A0AAD9XEI6</accession>
<feature type="compositionally biased region" description="Low complexity" evidence="4">
    <location>
        <begin position="42"/>
        <end position="60"/>
    </location>
</feature>
<dbReference type="AlphaFoldDB" id="A0AAD9XEI6"/>
<reference evidence="6" key="1">
    <citation type="journal article" date="2023" name="Plant J.">
        <title>Genome sequences and population genomics provide insights into the demographic history, inbreeding, and mutation load of two 'living fossil' tree species of Dipteronia.</title>
        <authorList>
            <person name="Feng Y."/>
            <person name="Comes H.P."/>
            <person name="Chen J."/>
            <person name="Zhu S."/>
            <person name="Lu R."/>
            <person name="Zhang X."/>
            <person name="Li P."/>
            <person name="Qiu J."/>
            <person name="Olsen K.M."/>
            <person name="Qiu Y."/>
        </authorList>
    </citation>
    <scope>NUCLEOTIDE SEQUENCE</scope>
    <source>
        <strain evidence="6">KIB01</strain>
    </source>
</reference>
<keyword evidence="1 3" id="KW-0853">WD repeat</keyword>
<dbReference type="PROSITE" id="PS50082">
    <property type="entry name" value="WD_REPEATS_2"/>
    <property type="match status" value="3"/>
</dbReference>
<proteinExistence type="predicted"/>
<comment type="caution">
    <text evidence="6">The sequence shown here is derived from an EMBL/GenBank/DDBJ whole genome shotgun (WGS) entry which is preliminary data.</text>
</comment>
<dbReference type="PANTHER" id="PTHR22847">
    <property type="entry name" value="WD40 REPEAT PROTEIN"/>
    <property type="match status" value="1"/>
</dbReference>
<evidence type="ECO:0000256" key="2">
    <source>
        <dbReference type="ARBA" id="ARBA00022737"/>
    </source>
</evidence>
<dbReference type="PROSITE" id="PS00678">
    <property type="entry name" value="WD_REPEATS_1"/>
    <property type="match status" value="2"/>
</dbReference>
<dbReference type="Proteomes" id="UP001280121">
    <property type="component" value="Unassembled WGS sequence"/>
</dbReference>
<feature type="repeat" description="WD" evidence="3">
    <location>
        <begin position="243"/>
        <end position="282"/>
    </location>
</feature>
<feature type="repeat" description="WD" evidence="3">
    <location>
        <begin position="295"/>
        <end position="336"/>
    </location>
</feature>
<dbReference type="InterPro" id="IPR020472">
    <property type="entry name" value="WD40_PAC1"/>
</dbReference>
<gene>
    <name evidence="6" type="ORF">Ddye_011041</name>
</gene>
<name>A0AAD9XEI6_9ROSI</name>
<evidence type="ECO:0000256" key="1">
    <source>
        <dbReference type="ARBA" id="ARBA00022574"/>
    </source>
</evidence>
<sequence length="539" mass="58773">MPNCQLPISTQVCFVQFTNDKPISNSICLNQISSSDNQTTRTMSNPSPSTTQSSSSSSTTIADLDEDSVAHCASYLNLQDITNIAMTCKSLKHAAYSDSVWQRLFREHWPQEVLSGSLQALGVREAYLARRTALHQFKFIDPFVADFYSASKPFDHILLDKNDIIFSQGSMIQRIQIDSSFSGNDSMVILSGHNARITSMRLFPLDETSLFRSEAQRRKNVLVTSSTDHSIRLWWKDSCQRCFKGHNGPVSALSDKLFGDGSGKLLASGGEDGTVRLWSLSSSGKRGQHALKATLYGHEKPVKLMSVAGHTSLLVTMSRDSKVRVWDTSTSSAVCSSCCVGMTSVTGAPVDMKCHESLLYVAAGSSVVAIDLRTMKKVITAAIHKPKLYSFAILPSKSLICTGGVGKAMLWDARRSQDVLKPEPIAELDGHTGSVTLLHMDPYKIVTGGPEDSSVSIWEADTSRQTNSLICNSSEVENTISGCSAMAVNQCRIVTGSYSGLLFRDFANATCPVLKCEDGNDSKFWGTHSYSDTDAENTE</sequence>
<dbReference type="SMART" id="SM00320">
    <property type="entry name" value="WD40"/>
    <property type="match status" value="6"/>
</dbReference>
<dbReference type="Gene3D" id="2.130.10.10">
    <property type="entry name" value="YVTN repeat-like/Quinoprotein amine dehydrogenase"/>
    <property type="match status" value="2"/>
</dbReference>
<dbReference type="PANTHER" id="PTHR22847:SF746">
    <property type="entry name" value="OS01G0185400 PROTEIN"/>
    <property type="match status" value="1"/>
</dbReference>
<dbReference type="InterPro" id="IPR001810">
    <property type="entry name" value="F-box_dom"/>
</dbReference>
<dbReference type="PRINTS" id="PR00320">
    <property type="entry name" value="GPROTEINBRPT"/>
</dbReference>
<dbReference type="EMBL" id="JANJYI010000003">
    <property type="protein sequence ID" value="KAK2657989.1"/>
    <property type="molecule type" value="Genomic_DNA"/>
</dbReference>
<dbReference type="SUPFAM" id="SSF81383">
    <property type="entry name" value="F-box domain"/>
    <property type="match status" value="1"/>
</dbReference>
<keyword evidence="2" id="KW-0677">Repeat</keyword>
<feature type="region of interest" description="Disordered" evidence="4">
    <location>
        <begin position="37"/>
        <end position="60"/>
    </location>
</feature>
<evidence type="ECO:0000256" key="4">
    <source>
        <dbReference type="SAM" id="MobiDB-lite"/>
    </source>
</evidence>
<dbReference type="Pfam" id="PF12937">
    <property type="entry name" value="F-box-like"/>
    <property type="match status" value="1"/>
</dbReference>
<organism evidence="6 7">
    <name type="scientific">Dipteronia dyeriana</name>
    <dbReference type="NCBI Taxonomy" id="168575"/>
    <lineage>
        <taxon>Eukaryota</taxon>
        <taxon>Viridiplantae</taxon>
        <taxon>Streptophyta</taxon>
        <taxon>Embryophyta</taxon>
        <taxon>Tracheophyta</taxon>
        <taxon>Spermatophyta</taxon>
        <taxon>Magnoliopsida</taxon>
        <taxon>eudicotyledons</taxon>
        <taxon>Gunneridae</taxon>
        <taxon>Pentapetalae</taxon>
        <taxon>rosids</taxon>
        <taxon>malvids</taxon>
        <taxon>Sapindales</taxon>
        <taxon>Sapindaceae</taxon>
        <taxon>Hippocastanoideae</taxon>
        <taxon>Acereae</taxon>
        <taxon>Dipteronia</taxon>
    </lineage>
</organism>
<evidence type="ECO:0000256" key="3">
    <source>
        <dbReference type="PROSITE-ProRule" id="PRU00221"/>
    </source>
</evidence>
<dbReference type="PROSITE" id="PS50294">
    <property type="entry name" value="WD_REPEATS_REGION"/>
    <property type="match status" value="2"/>
</dbReference>
<evidence type="ECO:0000313" key="6">
    <source>
        <dbReference type="EMBL" id="KAK2657989.1"/>
    </source>
</evidence>
<dbReference type="InterPro" id="IPR001680">
    <property type="entry name" value="WD40_rpt"/>
</dbReference>
<dbReference type="Pfam" id="PF00400">
    <property type="entry name" value="WD40"/>
    <property type="match status" value="4"/>
</dbReference>
<protein>
    <recommendedName>
        <fullName evidence="5">F-box domain-containing protein</fullName>
    </recommendedName>
</protein>
<feature type="domain" description="F-box" evidence="5">
    <location>
        <begin position="74"/>
        <end position="106"/>
    </location>
</feature>
<dbReference type="Gene3D" id="1.20.1280.50">
    <property type="match status" value="1"/>
</dbReference>
<dbReference type="InterPro" id="IPR015943">
    <property type="entry name" value="WD40/YVTN_repeat-like_dom_sf"/>
</dbReference>
<dbReference type="InterPro" id="IPR036322">
    <property type="entry name" value="WD40_repeat_dom_sf"/>
</dbReference>
<feature type="repeat" description="WD" evidence="3">
    <location>
        <begin position="428"/>
        <end position="468"/>
    </location>
</feature>